<evidence type="ECO:0000313" key="1">
    <source>
        <dbReference type="EMBL" id="KAH7663505.1"/>
    </source>
</evidence>
<keyword evidence="1" id="KW-0808">Transferase</keyword>
<name>A0ACB7US57_DIOAL</name>
<organism evidence="1 2">
    <name type="scientific">Dioscorea alata</name>
    <name type="common">Purple yam</name>
    <dbReference type="NCBI Taxonomy" id="55571"/>
    <lineage>
        <taxon>Eukaryota</taxon>
        <taxon>Viridiplantae</taxon>
        <taxon>Streptophyta</taxon>
        <taxon>Embryophyta</taxon>
        <taxon>Tracheophyta</taxon>
        <taxon>Spermatophyta</taxon>
        <taxon>Magnoliopsida</taxon>
        <taxon>Liliopsida</taxon>
        <taxon>Dioscoreales</taxon>
        <taxon>Dioscoreaceae</taxon>
        <taxon>Dioscorea</taxon>
    </lineage>
</organism>
<comment type="caution">
    <text evidence="1">The sequence shown here is derived from an EMBL/GenBank/DDBJ whole genome shotgun (WGS) entry which is preliminary data.</text>
</comment>
<gene>
    <name evidence="1" type="ORF">IHE45_14G059400</name>
</gene>
<dbReference type="Proteomes" id="UP000827976">
    <property type="component" value="Chromosome 14"/>
</dbReference>
<reference evidence="2" key="1">
    <citation type="journal article" date="2022" name="Nat. Commun.">
        <title>Chromosome evolution and the genetic basis of agronomically important traits in greater yam.</title>
        <authorList>
            <person name="Bredeson J.V."/>
            <person name="Lyons J.B."/>
            <person name="Oniyinde I.O."/>
            <person name="Okereke N.R."/>
            <person name="Kolade O."/>
            <person name="Nnabue I."/>
            <person name="Nwadili C.O."/>
            <person name="Hribova E."/>
            <person name="Parker M."/>
            <person name="Nwogha J."/>
            <person name="Shu S."/>
            <person name="Carlson J."/>
            <person name="Kariba R."/>
            <person name="Muthemba S."/>
            <person name="Knop K."/>
            <person name="Barton G.J."/>
            <person name="Sherwood A.V."/>
            <person name="Lopez-Montes A."/>
            <person name="Asiedu R."/>
            <person name="Jamnadass R."/>
            <person name="Muchugi A."/>
            <person name="Goodstein D."/>
            <person name="Egesi C.N."/>
            <person name="Featherston J."/>
            <person name="Asfaw A."/>
            <person name="Simpson G.G."/>
            <person name="Dolezel J."/>
            <person name="Hendre P.S."/>
            <person name="Van Deynze A."/>
            <person name="Kumar P.L."/>
            <person name="Obidiegwu J.E."/>
            <person name="Bhattacharjee R."/>
            <person name="Rokhsar D.S."/>
        </authorList>
    </citation>
    <scope>NUCLEOTIDE SEQUENCE [LARGE SCALE GENOMIC DNA]</scope>
    <source>
        <strain evidence="2">cv. TDa95/00328</strain>
    </source>
</reference>
<keyword evidence="1" id="KW-0328">Glycosyltransferase</keyword>
<dbReference type="EMBL" id="CM037024">
    <property type="protein sequence ID" value="KAH7663505.1"/>
    <property type="molecule type" value="Genomic_DNA"/>
</dbReference>
<proteinExistence type="predicted"/>
<protein>
    <submittedName>
        <fullName evidence="1">UDP-glucuronosyl/UDP-glucosyltransferase protein</fullName>
        <ecNumber evidence="1">2.4.1.128</ecNumber>
    </submittedName>
</protein>
<dbReference type="EC" id="2.4.1.128" evidence="1"/>
<evidence type="ECO:0000313" key="2">
    <source>
        <dbReference type="Proteomes" id="UP000827976"/>
    </source>
</evidence>
<sequence length="494" mass="55650">MIPSLTVMEPKTPQDLHVLFFPFMAPGHMIPMLDIAKLFSHLRVQTTFVTTFGNASLVQTTINHFNSTNSSNPPIKLALLPFPSTEAGLSPGYENAAYITSLDMGANFIKAVTMLRQPFDQLLQQLLPDAILTDSFLPWTLDSALKIGIPRLVFHGTSFFAMCASHSVEQYDPHSRPEESFFVPDIPHSIHLLKSQVSNWKTNPLIMEMMRAMQEAEEKSYGAVMNSFYELEPDYVNHYRNAMGRRVWHVGPVSLCNENIFDMSTRGDKPVIDKDECLNWLDNKKPNSVLYVCFGSVSRFTTTQLHEIALGLESSQQAFIWVVKKELFQDEREELMEEYEKRVEGRGLIIRGWAPQMLILNHDAIGGFLTHCGWNSTLEAVSAGVPMVTMPMLADQFYNERLVVDVLKIGVGVGVKEYGTGQRFGAGIEKVVSVVHGEDIEKAVLRLMTVGEEDEVMRRRARELKVSAKMAIEKGGSSYLDICKLVQELTHKKN</sequence>
<keyword evidence="2" id="KW-1185">Reference proteome</keyword>
<accession>A0ACB7US57</accession>